<dbReference type="Pfam" id="PF00308">
    <property type="entry name" value="Bac_DnaA"/>
    <property type="match status" value="1"/>
</dbReference>
<dbReference type="NCBIfam" id="TIGR03420">
    <property type="entry name" value="DnaA_homol_Hda"/>
    <property type="match status" value="1"/>
</dbReference>
<dbReference type="RefSeq" id="WP_317705253.1">
    <property type="nucleotide sequence ID" value="NZ_AP024714.1"/>
</dbReference>
<keyword evidence="4" id="KW-1185">Reference proteome</keyword>
<evidence type="ECO:0000259" key="2">
    <source>
        <dbReference type="Pfam" id="PF22688"/>
    </source>
</evidence>
<feature type="domain" description="Hda lid" evidence="2">
    <location>
        <begin position="162"/>
        <end position="226"/>
    </location>
</feature>
<dbReference type="Gene3D" id="1.10.8.60">
    <property type="match status" value="1"/>
</dbReference>
<dbReference type="SUPFAM" id="SSF52540">
    <property type="entry name" value="P-loop containing nucleoside triphosphate hydrolases"/>
    <property type="match status" value="1"/>
</dbReference>
<dbReference type="InterPro" id="IPR017788">
    <property type="entry name" value="Hda"/>
</dbReference>
<dbReference type="KEGG" id="mcau:MIT9_P2456"/>
<dbReference type="PANTHER" id="PTHR30050">
    <property type="entry name" value="CHROMOSOMAL REPLICATION INITIATOR PROTEIN DNAA"/>
    <property type="match status" value="1"/>
</dbReference>
<proteinExistence type="predicted"/>
<dbReference type="InterPro" id="IPR013317">
    <property type="entry name" value="DnaA_dom"/>
</dbReference>
<reference evidence="4" key="1">
    <citation type="journal article" date="2024" name="Int. J. Syst. Evol. Microbiol.">
        <title>Methylomarinovum tepidoasis sp. nov., a moderately thermophilic methanotroph of the family Methylothermaceae isolated from a deep-sea hydrothermal field.</title>
        <authorList>
            <person name="Hirayama H."/>
            <person name="Takaki Y."/>
            <person name="Abe M."/>
            <person name="Miyazaki M."/>
            <person name="Uematsu K."/>
            <person name="Matsui Y."/>
            <person name="Takai K."/>
        </authorList>
    </citation>
    <scope>NUCLEOTIDE SEQUENCE [LARGE SCALE GENOMIC DNA]</scope>
    <source>
        <strain evidence="4">IT-9</strain>
    </source>
</reference>
<name>A0AAU9CIM1_9GAMM</name>
<dbReference type="AlphaFoldDB" id="A0AAU9CIM1"/>
<dbReference type="EMBL" id="AP024714">
    <property type="protein sequence ID" value="BCX82865.1"/>
    <property type="molecule type" value="Genomic_DNA"/>
</dbReference>
<sequence length="230" mass="26058">MQLPLPLGFPEQRSFAQYHDGANREAVAALRAFARGEGEVYLYLWGETASGKTHLLQATCREAHEGGRRAAYLPLGQLRDRSPALLEGLERVDLVCLDDIDAIGGDPDWETALFHCFNRLHEQRRQLLVTAACPPARLPVRLPDLQTRLAWGLTLQLKPLSDADKLTALQLRARQLGLELTPRVGRFLLTRFPRDLPSLWRLLERLDHATLAAKRKLTIPFLKQFLEEQS</sequence>
<evidence type="ECO:0000313" key="3">
    <source>
        <dbReference type="EMBL" id="BCX82865.1"/>
    </source>
</evidence>
<dbReference type="Pfam" id="PF22688">
    <property type="entry name" value="Hda_lid"/>
    <property type="match status" value="1"/>
</dbReference>
<dbReference type="GO" id="GO:0032297">
    <property type="term" value="P:negative regulation of DNA-templated DNA replication initiation"/>
    <property type="evidence" value="ECO:0007669"/>
    <property type="project" value="InterPro"/>
</dbReference>
<gene>
    <name evidence="3" type="ORF">MIT9_P2456</name>
</gene>
<dbReference type="GO" id="GO:0006270">
    <property type="term" value="P:DNA replication initiation"/>
    <property type="evidence" value="ECO:0007669"/>
    <property type="project" value="TreeGrafter"/>
</dbReference>
<accession>A0AAU9CIM1</accession>
<dbReference type="Proteomes" id="UP001321825">
    <property type="component" value="Chromosome"/>
</dbReference>
<dbReference type="Gene3D" id="3.40.50.300">
    <property type="entry name" value="P-loop containing nucleotide triphosphate hydrolases"/>
    <property type="match status" value="1"/>
</dbReference>
<evidence type="ECO:0000313" key="4">
    <source>
        <dbReference type="Proteomes" id="UP001321825"/>
    </source>
</evidence>
<feature type="domain" description="Chromosomal replication initiator protein DnaA ATPAse" evidence="1">
    <location>
        <begin position="21"/>
        <end position="155"/>
    </location>
</feature>
<dbReference type="PANTHER" id="PTHR30050:SF5">
    <property type="entry name" value="DNAA REGULATORY INACTIVATOR HDA"/>
    <property type="match status" value="1"/>
</dbReference>
<protein>
    <submittedName>
        <fullName evidence="3">DnaA-homolog protein</fullName>
    </submittedName>
</protein>
<dbReference type="InterPro" id="IPR027417">
    <property type="entry name" value="P-loop_NTPase"/>
</dbReference>
<organism evidence="3 4">
    <name type="scientific">Methylomarinovum caldicuralii</name>
    <dbReference type="NCBI Taxonomy" id="438856"/>
    <lineage>
        <taxon>Bacteria</taxon>
        <taxon>Pseudomonadati</taxon>
        <taxon>Pseudomonadota</taxon>
        <taxon>Gammaproteobacteria</taxon>
        <taxon>Methylococcales</taxon>
        <taxon>Methylothermaceae</taxon>
        <taxon>Methylomarinovum</taxon>
    </lineage>
</organism>
<evidence type="ECO:0000259" key="1">
    <source>
        <dbReference type="Pfam" id="PF00308"/>
    </source>
</evidence>
<dbReference type="InterPro" id="IPR055199">
    <property type="entry name" value="Hda_lid"/>
</dbReference>